<dbReference type="Proteomes" id="UP000646478">
    <property type="component" value="Unassembled WGS sequence"/>
</dbReference>
<evidence type="ECO:0000313" key="2">
    <source>
        <dbReference type="EMBL" id="GGA92297.1"/>
    </source>
</evidence>
<keyword evidence="1" id="KW-1133">Transmembrane helix</keyword>
<reference evidence="2" key="1">
    <citation type="journal article" date="2014" name="Int. J. Syst. Evol. Microbiol.">
        <title>Complete genome sequence of Corynebacterium casei LMG S-19264T (=DSM 44701T), isolated from a smear-ripened cheese.</title>
        <authorList>
            <consortium name="US DOE Joint Genome Institute (JGI-PGF)"/>
            <person name="Walter F."/>
            <person name="Albersmeier A."/>
            <person name="Kalinowski J."/>
            <person name="Ruckert C."/>
        </authorList>
    </citation>
    <scope>NUCLEOTIDE SEQUENCE</scope>
    <source>
        <strain evidence="2">CGMCC 1.15082</strain>
    </source>
</reference>
<accession>A0A916SBG1</accession>
<name>A0A916SBG1_9HYPH</name>
<dbReference type="EMBL" id="BMHH01000007">
    <property type="protein sequence ID" value="GGA92297.1"/>
    <property type="molecule type" value="Genomic_DNA"/>
</dbReference>
<reference evidence="2" key="2">
    <citation type="submission" date="2020-09" db="EMBL/GenBank/DDBJ databases">
        <authorList>
            <person name="Sun Q."/>
            <person name="Zhou Y."/>
        </authorList>
    </citation>
    <scope>NUCLEOTIDE SEQUENCE</scope>
    <source>
        <strain evidence="2">CGMCC 1.15082</strain>
    </source>
</reference>
<sequence>MVQGQGPSPDMLPAIDRLAGIFGGILVVGIMQPLLAPLVRRVLDWNSA</sequence>
<keyword evidence="1" id="KW-0812">Transmembrane</keyword>
<keyword evidence="3" id="KW-1185">Reference proteome</keyword>
<comment type="caution">
    <text evidence="2">The sequence shown here is derived from an EMBL/GenBank/DDBJ whole genome shotgun (WGS) entry which is preliminary data.</text>
</comment>
<proteinExistence type="predicted"/>
<protein>
    <submittedName>
        <fullName evidence="2">Uncharacterized protein</fullName>
    </submittedName>
</protein>
<keyword evidence="1" id="KW-0472">Membrane</keyword>
<evidence type="ECO:0000313" key="3">
    <source>
        <dbReference type="Proteomes" id="UP000646478"/>
    </source>
</evidence>
<feature type="transmembrane region" description="Helical" evidence="1">
    <location>
        <begin position="20"/>
        <end position="39"/>
    </location>
</feature>
<dbReference type="AlphaFoldDB" id="A0A916SBG1"/>
<gene>
    <name evidence="2" type="ORF">GCM10011491_20400</name>
</gene>
<organism evidence="2 3">
    <name type="scientific">Brucella endophytica</name>
    <dbReference type="NCBI Taxonomy" id="1963359"/>
    <lineage>
        <taxon>Bacteria</taxon>
        <taxon>Pseudomonadati</taxon>
        <taxon>Pseudomonadota</taxon>
        <taxon>Alphaproteobacteria</taxon>
        <taxon>Hyphomicrobiales</taxon>
        <taxon>Brucellaceae</taxon>
        <taxon>Brucella/Ochrobactrum group</taxon>
        <taxon>Brucella</taxon>
    </lineage>
</organism>
<evidence type="ECO:0000256" key="1">
    <source>
        <dbReference type="SAM" id="Phobius"/>
    </source>
</evidence>